<dbReference type="EMBL" id="CATQJL010000305">
    <property type="protein sequence ID" value="CAJ0601793.1"/>
    <property type="molecule type" value="Genomic_DNA"/>
</dbReference>
<evidence type="ECO:0000256" key="1">
    <source>
        <dbReference type="SAM" id="SignalP"/>
    </source>
</evidence>
<dbReference type="Proteomes" id="UP001176961">
    <property type="component" value="Unassembled WGS sequence"/>
</dbReference>
<gene>
    <name evidence="2" type="ORF">CYNAS_LOCUS13776</name>
</gene>
<keyword evidence="1" id="KW-0732">Signal</keyword>
<evidence type="ECO:0000313" key="3">
    <source>
        <dbReference type="Proteomes" id="UP001176961"/>
    </source>
</evidence>
<comment type="caution">
    <text evidence="2">The sequence shown here is derived from an EMBL/GenBank/DDBJ whole genome shotgun (WGS) entry which is preliminary data.</text>
</comment>
<accession>A0AA36H1A2</accession>
<keyword evidence="3" id="KW-1185">Reference proteome</keyword>
<protein>
    <submittedName>
        <fullName evidence="2">Uncharacterized protein</fullName>
    </submittedName>
</protein>
<feature type="signal peptide" evidence="1">
    <location>
        <begin position="1"/>
        <end position="16"/>
    </location>
</feature>
<sequence length="242" mass="27266">MFGLCVFFAFVLTVVCDVDVVVETETPTGLGLEPGRLVENYLRTHSDGSLKGVEYKVNLEDKVKKYLKCTWQPVGHELSFENPAAECKEEYLGSATLLYGIWNGKVESPEEIVNNVKNYWNKDGDDGGEEELNAAIEEAKVKGAKSVGCAFYYLSKGVFYYEDGEGDGNKESAIGDLAEDLNKDCSPNYIQENQFDRENYLEHPRRKYTGILSPYIYQTPIDMVYEGLISGTVFYKCLKNSR</sequence>
<name>A0AA36H1A2_CYLNA</name>
<dbReference type="AlphaFoldDB" id="A0AA36H1A2"/>
<reference evidence="2" key="1">
    <citation type="submission" date="2023-07" db="EMBL/GenBank/DDBJ databases">
        <authorList>
            <consortium name="CYATHOMIX"/>
        </authorList>
    </citation>
    <scope>NUCLEOTIDE SEQUENCE</scope>
    <source>
        <strain evidence="2">N/A</strain>
    </source>
</reference>
<feature type="chain" id="PRO_5041253423" evidence="1">
    <location>
        <begin position="17"/>
        <end position="242"/>
    </location>
</feature>
<evidence type="ECO:0000313" key="2">
    <source>
        <dbReference type="EMBL" id="CAJ0601793.1"/>
    </source>
</evidence>
<proteinExistence type="predicted"/>
<organism evidence="2 3">
    <name type="scientific">Cylicocyclus nassatus</name>
    <name type="common">Nematode worm</name>
    <dbReference type="NCBI Taxonomy" id="53992"/>
    <lineage>
        <taxon>Eukaryota</taxon>
        <taxon>Metazoa</taxon>
        <taxon>Ecdysozoa</taxon>
        <taxon>Nematoda</taxon>
        <taxon>Chromadorea</taxon>
        <taxon>Rhabditida</taxon>
        <taxon>Rhabditina</taxon>
        <taxon>Rhabditomorpha</taxon>
        <taxon>Strongyloidea</taxon>
        <taxon>Strongylidae</taxon>
        <taxon>Cylicocyclus</taxon>
    </lineage>
</organism>